<dbReference type="GO" id="GO:0003723">
    <property type="term" value="F:RNA binding"/>
    <property type="evidence" value="ECO:0007669"/>
    <property type="project" value="TreeGrafter"/>
</dbReference>
<dbReference type="OrthoDB" id="426865at2759"/>
<feature type="compositionally biased region" description="Basic residues" evidence="5">
    <location>
        <begin position="191"/>
        <end position="200"/>
    </location>
</feature>
<dbReference type="EMBL" id="KN822947">
    <property type="protein sequence ID" value="KIO33671.1"/>
    <property type="molecule type" value="Genomic_DNA"/>
</dbReference>
<keyword evidence="3 4" id="KW-0687">Ribonucleoprotein</keyword>
<dbReference type="GO" id="GO:0003735">
    <property type="term" value="F:structural constituent of ribosome"/>
    <property type="evidence" value="ECO:0007669"/>
    <property type="project" value="InterPro"/>
</dbReference>
<evidence type="ECO:0000256" key="1">
    <source>
        <dbReference type="ARBA" id="ARBA00005251"/>
    </source>
</evidence>
<sequence>MADRATKVYRRVKPAFARFSKPMTSEQAKRSSTLSKPKSSRSASDPWSAKAAKAKASKKETIRVQSFGKKKTATAVAIIRNGRGAIKVNSVPIKLIRPETLRYKIYETVLIVGDEHFRDLNIRCRVSGGGQTSQIYAIRQAIAKALVAYYAKYKDAASAFELKKLYTEYDRSLLIADPRRTEPKKFGGRGARARRQKSYR</sequence>
<reference evidence="6 7" key="1">
    <citation type="submission" date="2014-04" db="EMBL/GenBank/DDBJ databases">
        <authorList>
            <consortium name="DOE Joint Genome Institute"/>
            <person name="Kuo A."/>
            <person name="Girlanda M."/>
            <person name="Perotto S."/>
            <person name="Kohler A."/>
            <person name="Nagy L.G."/>
            <person name="Floudas D."/>
            <person name="Copeland A."/>
            <person name="Barry K.W."/>
            <person name="Cichocki N."/>
            <person name="Veneault-Fourrey C."/>
            <person name="LaButti K."/>
            <person name="Lindquist E.A."/>
            <person name="Lipzen A."/>
            <person name="Lundell T."/>
            <person name="Morin E."/>
            <person name="Murat C."/>
            <person name="Sun H."/>
            <person name="Tunlid A."/>
            <person name="Henrissat B."/>
            <person name="Grigoriev I.V."/>
            <person name="Hibbett D.S."/>
            <person name="Martin F."/>
            <person name="Nordberg H.P."/>
            <person name="Cantor M.N."/>
            <person name="Hua S.X."/>
        </authorList>
    </citation>
    <scope>NUCLEOTIDE SEQUENCE [LARGE SCALE GENOMIC DNA]</scope>
    <source>
        <strain evidence="6 7">MUT 4182</strain>
    </source>
</reference>
<feature type="region of interest" description="Disordered" evidence="5">
    <location>
        <begin position="180"/>
        <end position="200"/>
    </location>
</feature>
<comment type="similarity">
    <text evidence="1 4">Belongs to the universal ribosomal protein uS9 family.</text>
</comment>
<dbReference type="Proteomes" id="UP000054248">
    <property type="component" value="Unassembled WGS sequence"/>
</dbReference>
<evidence type="ECO:0000256" key="3">
    <source>
        <dbReference type="ARBA" id="ARBA00023274"/>
    </source>
</evidence>
<feature type="region of interest" description="Disordered" evidence="5">
    <location>
        <begin position="20"/>
        <end position="54"/>
    </location>
</feature>
<dbReference type="PANTHER" id="PTHR21569:SF16">
    <property type="entry name" value="RIBOSOMAL PROTEIN S16"/>
    <property type="match status" value="1"/>
</dbReference>
<dbReference type="InterPro" id="IPR014721">
    <property type="entry name" value="Ribsml_uS5_D2-typ_fold_subgr"/>
</dbReference>
<evidence type="ECO:0000313" key="7">
    <source>
        <dbReference type="Proteomes" id="UP000054248"/>
    </source>
</evidence>
<accession>A0A0C3QVL5</accession>
<dbReference type="InterPro" id="IPR020568">
    <property type="entry name" value="Ribosomal_Su5_D2-typ_SF"/>
</dbReference>
<dbReference type="InterPro" id="IPR000754">
    <property type="entry name" value="Ribosomal_uS9"/>
</dbReference>
<evidence type="ECO:0000313" key="6">
    <source>
        <dbReference type="EMBL" id="KIO33671.1"/>
    </source>
</evidence>
<keyword evidence="2 4" id="KW-0689">Ribosomal protein</keyword>
<dbReference type="PROSITE" id="PS00360">
    <property type="entry name" value="RIBOSOMAL_S9"/>
    <property type="match status" value="1"/>
</dbReference>
<dbReference type="STRING" id="1051891.A0A0C3QVL5"/>
<dbReference type="AlphaFoldDB" id="A0A0C3QVL5"/>
<feature type="compositionally biased region" description="Low complexity" evidence="5">
    <location>
        <begin position="30"/>
        <end position="51"/>
    </location>
</feature>
<protein>
    <recommendedName>
        <fullName evidence="8">Ribosomal protein S9</fullName>
    </recommendedName>
</protein>
<dbReference type="NCBIfam" id="NF001749">
    <property type="entry name" value="PRK00474.1"/>
    <property type="match status" value="1"/>
</dbReference>
<dbReference type="GO" id="GO:0006412">
    <property type="term" value="P:translation"/>
    <property type="evidence" value="ECO:0007669"/>
    <property type="project" value="InterPro"/>
</dbReference>
<dbReference type="Gene3D" id="3.30.230.10">
    <property type="match status" value="1"/>
</dbReference>
<proteinExistence type="inferred from homology"/>
<dbReference type="PANTHER" id="PTHR21569">
    <property type="entry name" value="RIBOSOMAL PROTEIN S9"/>
    <property type="match status" value="1"/>
</dbReference>
<keyword evidence="7" id="KW-1185">Reference proteome</keyword>
<evidence type="ECO:0000256" key="4">
    <source>
        <dbReference type="RuleBase" id="RU003815"/>
    </source>
</evidence>
<evidence type="ECO:0008006" key="8">
    <source>
        <dbReference type="Google" id="ProtNLM"/>
    </source>
</evidence>
<evidence type="ECO:0000256" key="5">
    <source>
        <dbReference type="SAM" id="MobiDB-lite"/>
    </source>
</evidence>
<name>A0A0C3QVL5_9AGAM</name>
<dbReference type="GO" id="GO:0022627">
    <property type="term" value="C:cytosolic small ribosomal subunit"/>
    <property type="evidence" value="ECO:0007669"/>
    <property type="project" value="TreeGrafter"/>
</dbReference>
<reference evidence="7" key="2">
    <citation type="submission" date="2015-01" db="EMBL/GenBank/DDBJ databases">
        <title>Evolutionary Origins and Diversification of the Mycorrhizal Mutualists.</title>
        <authorList>
            <consortium name="DOE Joint Genome Institute"/>
            <consortium name="Mycorrhizal Genomics Consortium"/>
            <person name="Kohler A."/>
            <person name="Kuo A."/>
            <person name="Nagy L.G."/>
            <person name="Floudas D."/>
            <person name="Copeland A."/>
            <person name="Barry K.W."/>
            <person name="Cichocki N."/>
            <person name="Veneault-Fourrey C."/>
            <person name="LaButti K."/>
            <person name="Lindquist E.A."/>
            <person name="Lipzen A."/>
            <person name="Lundell T."/>
            <person name="Morin E."/>
            <person name="Murat C."/>
            <person name="Riley R."/>
            <person name="Ohm R."/>
            <person name="Sun H."/>
            <person name="Tunlid A."/>
            <person name="Henrissat B."/>
            <person name="Grigoriev I.V."/>
            <person name="Hibbett D.S."/>
            <person name="Martin F."/>
        </authorList>
    </citation>
    <scope>NUCLEOTIDE SEQUENCE [LARGE SCALE GENOMIC DNA]</scope>
    <source>
        <strain evidence="7">MUT 4182</strain>
    </source>
</reference>
<organism evidence="6 7">
    <name type="scientific">Tulasnella calospora MUT 4182</name>
    <dbReference type="NCBI Taxonomy" id="1051891"/>
    <lineage>
        <taxon>Eukaryota</taxon>
        <taxon>Fungi</taxon>
        <taxon>Dikarya</taxon>
        <taxon>Basidiomycota</taxon>
        <taxon>Agaricomycotina</taxon>
        <taxon>Agaricomycetes</taxon>
        <taxon>Cantharellales</taxon>
        <taxon>Tulasnellaceae</taxon>
        <taxon>Tulasnella</taxon>
    </lineage>
</organism>
<dbReference type="Pfam" id="PF00380">
    <property type="entry name" value="Ribosomal_S9"/>
    <property type="match status" value="1"/>
</dbReference>
<dbReference type="GO" id="GO:0000462">
    <property type="term" value="P:maturation of SSU-rRNA from tricistronic rRNA transcript (SSU-rRNA, 5.8S rRNA, LSU-rRNA)"/>
    <property type="evidence" value="ECO:0007669"/>
    <property type="project" value="TreeGrafter"/>
</dbReference>
<dbReference type="InterPro" id="IPR020574">
    <property type="entry name" value="Ribosomal_uS9_CS"/>
</dbReference>
<gene>
    <name evidence="6" type="ORF">M407DRAFT_241021</name>
</gene>
<dbReference type="SUPFAM" id="SSF54211">
    <property type="entry name" value="Ribosomal protein S5 domain 2-like"/>
    <property type="match status" value="1"/>
</dbReference>
<dbReference type="HOGENOM" id="CLU_046483_4_0_1"/>
<evidence type="ECO:0000256" key="2">
    <source>
        <dbReference type="ARBA" id="ARBA00022980"/>
    </source>
</evidence>